<dbReference type="AlphaFoldDB" id="A0A6A6I416"/>
<proteinExistence type="predicted"/>
<keyword evidence="2" id="KW-1185">Reference proteome</keyword>
<dbReference type="EMBL" id="ML987201">
    <property type="protein sequence ID" value="KAF2245091.1"/>
    <property type="molecule type" value="Genomic_DNA"/>
</dbReference>
<dbReference type="Proteomes" id="UP000800094">
    <property type="component" value="Unassembled WGS sequence"/>
</dbReference>
<evidence type="ECO:0000313" key="1">
    <source>
        <dbReference type="EMBL" id="KAF2245091.1"/>
    </source>
</evidence>
<organism evidence="1 2">
    <name type="scientific">Trematosphaeria pertusa</name>
    <dbReference type="NCBI Taxonomy" id="390896"/>
    <lineage>
        <taxon>Eukaryota</taxon>
        <taxon>Fungi</taxon>
        <taxon>Dikarya</taxon>
        <taxon>Ascomycota</taxon>
        <taxon>Pezizomycotina</taxon>
        <taxon>Dothideomycetes</taxon>
        <taxon>Pleosporomycetidae</taxon>
        <taxon>Pleosporales</taxon>
        <taxon>Massarineae</taxon>
        <taxon>Trematosphaeriaceae</taxon>
        <taxon>Trematosphaeria</taxon>
    </lineage>
</organism>
<evidence type="ECO:0000313" key="2">
    <source>
        <dbReference type="Proteomes" id="UP000800094"/>
    </source>
</evidence>
<reference evidence="1" key="1">
    <citation type="journal article" date="2020" name="Stud. Mycol.">
        <title>101 Dothideomycetes genomes: a test case for predicting lifestyles and emergence of pathogens.</title>
        <authorList>
            <person name="Haridas S."/>
            <person name="Albert R."/>
            <person name="Binder M."/>
            <person name="Bloem J."/>
            <person name="Labutti K."/>
            <person name="Salamov A."/>
            <person name="Andreopoulos B."/>
            <person name="Baker S."/>
            <person name="Barry K."/>
            <person name="Bills G."/>
            <person name="Bluhm B."/>
            <person name="Cannon C."/>
            <person name="Castanera R."/>
            <person name="Culley D."/>
            <person name="Daum C."/>
            <person name="Ezra D."/>
            <person name="Gonzalez J."/>
            <person name="Henrissat B."/>
            <person name="Kuo A."/>
            <person name="Liang C."/>
            <person name="Lipzen A."/>
            <person name="Lutzoni F."/>
            <person name="Magnuson J."/>
            <person name="Mondo S."/>
            <person name="Nolan M."/>
            <person name="Ohm R."/>
            <person name="Pangilinan J."/>
            <person name="Park H.-J."/>
            <person name="Ramirez L."/>
            <person name="Alfaro M."/>
            <person name="Sun H."/>
            <person name="Tritt A."/>
            <person name="Yoshinaga Y."/>
            <person name="Zwiers L.-H."/>
            <person name="Turgeon B."/>
            <person name="Goodwin S."/>
            <person name="Spatafora J."/>
            <person name="Crous P."/>
            <person name="Grigoriev I."/>
        </authorList>
    </citation>
    <scope>NUCLEOTIDE SEQUENCE</scope>
    <source>
        <strain evidence="1">CBS 122368</strain>
    </source>
</reference>
<accession>A0A6A6I416</accession>
<protein>
    <submittedName>
        <fullName evidence="1">Uncharacterized protein</fullName>
    </submittedName>
</protein>
<name>A0A6A6I416_9PLEO</name>
<dbReference type="GeneID" id="54589652"/>
<gene>
    <name evidence="1" type="ORF">BU26DRAFT_76791</name>
</gene>
<dbReference type="RefSeq" id="XP_033680095.1">
    <property type="nucleotide sequence ID" value="XM_033836322.1"/>
</dbReference>
<sequence>MGEIHGRSETLRSTVRGRKSFRSRLCAANILICSLRFCRVVRGCLAVHGQRNSTRVCPCGSRAHDARKVPCDAFTYRAFPPVLLIIYAQGLMDSAVFGGITRDHSLHAKPGTREVDDLSFIDLPLALHVVQWSLQGGNVQHLHV</sequence>